<dbReference type="PATRIC" id="fig|49547.3.peg.1431"/>
<comment type="caution">
    <text evidence="4">The sequence shown here is derived from an EMBL/GenBank/DDBJ whole genome shotgun (WGS) entry which is preliminary data.</text>
</comment>
<evidence type="ECO:0000313" key="5">
    <source>
        <dbReference type="Proteomes" id="UP000077245"/>
    </source>
</evidence>
<dbReference type="EMBL" id="LWMV01000182">
    <property type="protein sequence ID" value="KZX11665.1"/>
    <property type="molecule type" value="Genomic_DNA"/>
</dbReference>
<keyword evidence="5" id="KW-1185">Reference proteome</keyword>
<evidence type="ECO:0000313" key="4">
    <source>
        <dbReference type="EMBL" id="KZX11665.1"/>
    </source>
</evidence>
<evidence type="ECO:0000256" key="3">
    <source>
        <dbReference type="ARBA" id="ARBA00048696"/>
    </source>
</evidence>
<dbReference type="InterPro" id="IPR043519">
    <property type="entry name" value="NT_sf"/>
</dbReference>
<dbReference type="AlphaFoldDB" id="A0A162FE28"/>
<evidence type="ECO:0000256" key="1">
    <source>
        <dbReference type="ARBA" id="ARBA00034531"/>
    </source>
</evidence>
<dbReference type="GO" id="GO:0070733">
    <property type="term" value="F:AMPylase activity"/>
    <property type="evidence" value="ECO:0007669"/>
    <property type="project" value="UniProtKB-EC"/>
</dbReference>
<evidence type="ECO:0000256" key="2">
    <source>
        <dbReference type="ARBA" id="ARBA00047518"/>
    </source>
</evidence>
<comment type="catalytic activity">
    <reaction evidence="2">
        <text>O-(5'-adenylyl)-L-tyrosyl-[protein] + ATP = O-[5'-(adenylyl-(5'-&gt;3')-adenylyl)]-L-tyrosyl-[protein] + diphosphate</text>
        <dbReference type="Rhea" id="RHEA:66528"/>
        <dbReference type="Rhea" id="RHEA-COMP:13846"/>
        <dbReference type="Rhea" id="RHEA-COMP:17046"/>
        <dbReference type="ChEBI" id="CHEBI:30616"/>
        <dbReference type="ChEBI" id="CHEBI:33019"/>
        <dbReference type="ChEBI" id="CHEBI:83624"/>
        <dbReference type="ChEBI" id="CHEBI:167160"/>
    </reaction>
</comment>
<comment type="catalytic activity">
    <reaction evidence="3">
        <text>L-tyrosyl-[protein] + ATP = O-(5'-adenylyl)-L-tyrosyl-[protein] + diphosphate</text>
        <dbReference type="Rhea" id="RHEA:54288"/>
        <dbReference type="Rhea" id="RHEA-COMP:10136"/>
        <dbReference type="Rhea" id="RHEA-COMP:13846"/>
        <dbReference type="ChEBI" id="CHEBI:30616"/>
        <dbReference type="ChEBI" id="CHEBI:33019"/>
        <dbReference type="ChEBI" id="CHEBI:46858"/>
        <dbReference type="ChEBI" id="CHEBI:83624"/>
        <dbReference type="EC" id="2.7.7.108"/>
    </reaction>
</comment>
<protein>
    <recommendedName>
        <fullName evidence="1">protein adenylyltransferase</fullName>
        <ecNumber evidence="1">2.7.7.108</ecNumber>
    </recommendedName>
</protein>
<reference evidence="4 5" key="1">
    <citation type="submission" date="2016-04" db="EMBL/GenBank/DDBJ databases">
        <title>Genome sequence of Methanobrevibacter curvatus DSM 11111.</title>
        <authorList>
            <person name="Poehlein A."/>
            <person name="Seedorf H."/>
            <person name="Daniel R."/>
        </authorList>
    </citation>
    <scope>NUCLEOTIDE SEQUENCE [LARGE SCALE GENOMIC DNA]</scope>
    <source>
        <strain evidence="4 5">DSM 11111</strain>
    </source>
</reference>
<proteinExistence type="predicted"/>
<dbReference type="Gene3D" id="3.30.460.10">
    <property type="entry name" value="Beta Polymerase, domain 2"/>
    <property type="match status" value="1"/>
</dbReference>
<gene>
    <name evidence="4" type="ORF">MBCUR_13390</name>
</gene>
<organism evidence="4 5">
    <name type="scientific">Methanobrevibacter curvatus</name>
    <dbReference type="NCBI Taxonomy" id="49547"/>
    <lineage>
        <taxon>Archaea</taxon>
        <taxon>Methanobacteriati</taxon>
        <taxon>Methanobacteriota</taxon>
        <taxon>Methanomada group</taxon>
        <taxon>Methanobacteria</taxon>
        <taxon>Methanobacteriales</taxon>
        <taxon>Methanobacteriaceae</taxon>
        <taxon>Methanobrevibacter</taxon>
    </lineage>
</organism>
<dbReference type="SUPFAM" id="SSF81301">
    <property type="entry name" value="Nucleotidyltransferase"/>
    <property type="match status" value="1"/>
</dbReference>
<dbReference type="EC" id="2.7.7.108" evidence="1"/>
<name>A0A162FE28_9EURY</name>
<accession>A0A162FE28</accession>
<sequence length="77" mass="8924">MARGEDNEDSDIDIVIITSNVGDEFKIDTEIHKKVFNILMKTGEFISPMIFSKEHFEKYKDYSFYSNVNNDGVLIVK</sequence>
<dbReference type="Proteomes" id="UP000077245">
    <property type="component" value="Unassembled WGS sequence"/>
</dbReference>